<keyword evidence="1" id="KW-0472">Membrane</keyword>
<proteinExistence type="predicted"/>
<protein>
    <submittedName>
        <fullName evidence="2">H+/gluconate symporter</fullName>
    </submittedName>
</protein>
<keyword evidence="1" id="KW-1133">Transmembrane helix</keyword>
<evidence type="ECO:0000256" key="1">
    <source>
        <dbReference type="SAM" id="Phobius"/>
    </source>
</evidence>
<accession>A0A1H3B2G1</accession>
<dbReference type="AlphaFoldDB" id="A0A1H3B2G1"/>
<comment type="caution">
    <text evidence="2">The sequence shown here is derived from an EMBL/GenBank/DDBJ whole genome shotgun (WGS) entry which is preliminary data.</text>
</comment>
<feature type="transmembrane region" description="Helical" evidence="1">
    <location>
        <begin position="403"/>
        <end position="427"/>
    </location>
</feature>
<name>A0A1H3B2G1_ACIFE</name>
<dbReference type="Proteomes" id="UP000182379">
    <property type="component" value="Unassembled WGS sequence"/>
</dbReference>
<reference evidence="2 3" key="1">
    <citation type="submission" date="2016-10" db="EMBL/GenBank/DDBJ databases">
        <authorList>
            <person name="Varghese N."/>
            <person name="Submissions S."/>
        </authorList>
    </citation>
    <scope>NUCLEOTIDE SEQUENCE [LARGE SCALE GENOMIC DNA]</scope>
    <source>
        <strain evidence="2 3">WCC6</strain>
    </source>
</reference>
<feature type="transmembrane region" description="Helical" evidence="1">
    <location>
        <begin position="97"/>
        <end position="127"/>
    </location>
</feature>
<feature type="transmembrane region" description="Helical" evidence="1">
    <location>
        <begin position="252"/>
        <end position="269"/>
    </location>
</feature>
<dbReference type="PANTHER" id="PTHR30354">
    <property type="entry name" value="GNT FAMILY GLUCONATE TRANSPORTER"/>
    <property type="match status" value="1"/>
</dbReference>
<feature type="transmembrane region" description="Helical" evidence="1">
    <location>
        <begin position="281"/>
        <end position="305"/>
    </location>
</feature>
<organism evidence="2 3">
    <name type="scientific">Acidaminococcus fermentans</name>
    <dbReference type="NCBI Taxonomy" id="905"/>
    <lineage>
        <taxon>Bacteria</taxon>
        <taxon>Bacillati</taxon>
        <taxon>Bacillota</taxon>
        <taxon>Negativicutes</taxon>
        <taxon>Acidaminococcales</taxon>
        <taxon>Acidaminococcaceae</taxon>
        <taxon>Acidaminococcus</taxon>
    </lineage>
</organism>
<feature type="transmembrane region" description="Helical" evidence="1">
    <location>
        <begin position="6"/>
        <end position="37"/>
    </location>
</feature>
<keyword evidence="1" id="KW-0812">Transmembrane</keyword>
<evidence type="ECO:0000313" key="2">
    <source>
        <dbReference type="EMBL" id="SDX35995.1"/>
    </source>
</evidence>
<evidence type="ECO:0000313" key="3">
    <source>
        <dbReference type="Proteomes" id="UP000182379"/>
    </source>
</evidence>
<dbReference type="EMBL" id="FNOP01000027">
    <property type="protein sequence ID" value="SDX35995.1"/>
    <property type="molecule type" value="Genomic_DNA"/>
</dbReference>
<feature type="transmembrane region" description="Helical" evidence="1">
    <location>
        <begin position="49"/>
        <end position="71"/>
    </location>
</feature>
<dbReference type="RefSeq" id="WP_143025800.1">
    <property type="nucleotide sequence ID" value="NZ_FNOP01000027.1"/>
</dbReference>
<dbReference type="PANTHER" id="PTHR30354:SF7">
    <property type="entry name" value="BLL7963 PROTEIN"/>
    <property type="match status" value="1"/>
</dbReference>
<feature type="transmembrane region" description="Helical" evidence="1">
    <location>
        <begin position="180"/>
        <end position="201"/>
    </location>
</feature>
<dbReference type="GO" id="GO:0005886">
    <property type="term" value="C:plasma membrane"/>
    <property type="evidence" value="ECO:0007669"/>
    <property type="project" value="TreeGrafter"/>
</dbReference>
<dbReference type="InterPro" id="IPR003474">
    <property type="entry name" value="Glcn_transporter"/>
</dbReference>
<gene>
    <name evidence="2" type="ORF">SAMN05216495_1275</name>
</gene>
<dbReference type="GO" id="GO:0015128">
    <property type="term" value="F:gluconate transmembrane transporter activity"/>
    <property type="evidence" value="ECO:0007669"/>
    <property type="project" value="InterPro"/>
</dbReference>
<sequence length="428" mass="45968">MNVIGIILAIILLMVLVYKRVNLILATLLSALILAMTNNFSFYDLVMEHYSTALGSFIAKYFLVFVTNALFGKVMEETLLVSAFSNMIGRWFGNRNAVYGALLITALLSYGGVSVFVIVFTVYPIFLATFEKADLSRKFIPACIMSASCTAPLSMVPGGAQLNNIIPTLYIGTTPMAAPLISIIAALVTVGFIFFYFRLIFKESRIKKEHFDVSEDVKKRIQEFKREPNLPEWMSVLPMVLIVILINKWNLGLSTAVFAGTLLATFIGRKNLFSKLHTFNAGVANVGIASITTAVSVGFGGAVLACAGAQMILQAIISLPVAPVISLGIAASFSGVLTGNGGGGCDVAMNLLSKPYLQLGVPPELLHRIVAIATAGCSCLPHNGMLITVSDTCGFSAKECYPYIFISTVLASMVGLLTVIGLGYLYMV</sequence>
<feature type="transmembrane region" description="Helical" evidence="1">
    <location>
        <begin position="311"/>
        <end position="333"/>
    </location>
</feature>